<sequence length="112" mass="12671">MTSIFRHLNNANIIEGNPFLNVNISDYTADQYLSKDLTLTELYQVYKAAHDLQAEGVNVLLPMLIEIYTGLRSTNLKQLKVRTLDLEIGGLRIEFGKTGTDENNQEETTPQL</sequence>
<dbReference type="InterPro" id="IPR011010">
    <property type="entry name" value="DNA_brk_join_enz"/>
</dbReference>
<keyword evidence="2" id="KW-1185">Reference proteome</keyword>
<accession>A0ABU5CBB8</accession>
<organism evidence="1 2">
    <name type="scientific">Tigheibacillus halophilus</name>
    <dbReference type="NCBI Taxonomy" id="361280"/>
    <lineage>
        <taxon>Bacteria</taxon>
        <taxon>Bacillati</taxon>
        <taxon>Bacillota</taxon>
        <taxon>Bacilli</taxon>
        <taxon>Bacillales</taxon>
        <taxon>Bacillaceae</taxon>
        <taxon>Tigheibacillus</taxon>
    </lineage>
</organism>
<proteinExistence type="predicted"/>
<comment type="caution">
    <text evidence="1">The sequence shown here is derived from an EMBL/GenBank/DDBJ whole genome shotgun (WGS) entry which is preliminary data.</text>
</comment>
<name>A0ABU5CBB8_9BACI</name>
<dbReference type="SUPFAM" id="SSF56349">
    <property type="entry name" value="DNA breaking-rejoining enzymes"/>
    <property type="match status" value="1"/>
</dbReference>
<evidence type="ECO:0000313" key="1">
    <source>
        <dbReference type="EMBL" id="MDY0396631.1"/>
    </source>
</evidence>
<gene>
    <name evidence="1" type="ORF">RWE15_22905</name>
</gene>
<dbReference type="EMBL" id="JAWDIP010000004">
    <property type="protein sequence ID" value="MDY0396631.1"/>
    <property type="molecule type" value="Genomic_DNA"/>
</dbReference>
<dbReference type="Proteomes" id="UP001281447">
    <property type="component" value="Unassembled WGS sequence"/>
</dbReference>
<reference evidence="1 2" key="1">
    <citation type="submission" date="2023-10" db="EMBL/GenBank/DDBJ databases">
        <title>Virgibacillus halophilus 5B73C genome.</title>
        <authorList>
            <person name="Miliotis G."/>
            <person name="Sengupta P."/>
            <person name="Hameed A."/>
            <person name="Chuvochina M."/>
            <person name="Mcdonagh F."/>
            <person name="Simpson A.C."/>
            <person name="Singh N.K."/>
            <person name="Rekha P.D."/>
            <person name="Raman K."/>
            <person name="Hugenholtz P."/>
            <person name="Venkateswaran K."/>
        </authorList>
    </citation>
    <scope>NUCLEOTIDE SEQUENCE [LARGE SCALE GENOMIC DNA]</scope>
    <source>
        <strain evidence="1 2">5B73C</strain>
    </source>
</reference>
<evidence type="ECO:0000313" key="2">
    <source>
        <dbReference type="Proteomes" id="UP001281447"/>
    </source>
</evidence>
<protein>
    <submittedName>
        <fullName evidence="1">Uncharacterized protein</fullName>
    </submittedName>
</protein>